<dbReference type="PANTHER" id="PTHR30302:SF1">
    <property type="entry name" value="HYDROGENASE 2 MATURATION PROTEASE"/>
    <property type="match status" value="1"/>
</dbReference>
<evidence type="ECO:0000256" key="4">
    <source>
        <dbReference type="ARBA" id="ARBA00022801"/>
    </source>
</evidence>
<sequence>MTDVVIGLGNPLCGDDGIGPAVVAALPALPGVRVVGRIADPLALVDAWTGAGLAVVVDAVRGAFPAGEVVRCTGADGLPAGAGRGGHTLDVAAAARLGQALGRSPRRLVVLGVAGVDFTPGRGLSAPVAAAVPAAVRAVLAEGLWSSQIGQNARSAVRPEGVG</sequence>
<dbReference type="InterPro" id="IPR023430">
    <property type="entry name" value="Pept_HybD-like_dom_sf"/>
</dbReference>
<dbReference type="Gene3D" id="3.40.50.1450">
    <property type="entry name" value="HybD-like"/>
    <property type="match status" value="1"/>
</dbReference>
<accession>A0A9Y2JKP4</accession>
<gene>
    <name evidence="5" type="ORF">QRX60_41140</name>
</gene>
<evidence type="ECO:0000313" key="6">
    <source>
        <dbReference type="Proteomes" id="UP001239397"/>
    </source>
</evidence>
<name>A0A9Y2JKP4_9PSEU</name>
<dbReference type="EMBL" id="CP127295">
    <property type="protein sequence ID" value="WIY00401.1"/>
    <property type="molecule type" value="Genomic_DNA"/>
</dbReference>
<dbReference type="GO" id="GO:0004190">
    <property type="term" value="F:aspartic-type endopeptidase activity"/>
    <property type="evidence" value="ECO:0007669"/>
    <property type="project" value="UniProtKB-KW"/>
</dbReference>
<evidence type="ECO:0000256" key="3">
    <source>
        <dbReference type="ARBA" id="ARBA00022750"/>
    </source>
</evidence>
<dbReference type="AlphaFoldDB" id="A0A9Y2JKP4"/>
<keyword evidence="6" id="KW-1185">Reference proteome</keyword>
<organism evidence="5 6">
    <name type="scientific">Amycolatopsis mongoliensis</name>
    <dbReference type="NCBI Taxonomy" id="715475"/>
    <lineage>
        <taxon>Bacteria</taxon>
        <taxon>Bacillati</taxon>
        <taxon>Actinomycetota</taxon>
        <taxon>Actinomycetes</taxon>
        <taxon>Pseudonocardiales</taxon>
        <taxon>Pseudonocardiaceae</taxon>
        <taxon>Amycolatopsis</taxon>
    </lineage>
</organism>
<dbReference type="CDD" id="cd00518">
    <property type="entry name" value="H2MP"/>
    <property type="match status" value="1"/>
</dbReference>
<comment type="similarity">
    <text evidence="1">Belongs to the peptidase A31 family.</text>
</comment>
<dbReference type="Proteomes" id="UP001239397">
    <property type="component" value="Chromosome"/>
</dbReference>
<evidence type="ECO:0000256" key="1">
    <source>
        <dbReference type="ARBA" id="ARBA00006814"/>
    </source>
</evidence>
<dbReference type="GO" id="GO:0016485">
    <property type="term" value="P:protein processing"/>
    <property type="evidence" value="ECO:0007669"/>
    <property type="project" value="TreeGrafter"/>
</dbReference>
<reference evidence="5 6" key="1">
    <citation type="submission" date="2023-06" db="EMBL/GenBank/DDBJ databases">
        <authorList>
            <person name="Oyuntsetseg B."/>
            <person name="Kim S.B."/>
        </authorList>
    </citation>
    <scope>NUCLEOTIDE SEQUENCE [LARGE SCALE GENOMIC DNA]</scope>
    <source>
        <strain evidence="5 6">4-36</strain>
    </source>
</reference>
<proteinExistence type="inferred from homology"/>
<dbReference type="Pfam" id="PF01750">
    <property type="entry name" value="HycI"/>
    <property type="match status" value="1"/>
</dbReference>
<dbReference type="NCBIfam" id="TIGR00072">
    <property type="entry name" value="hydrog_prot"/>
    <property type="match status" value="1"/>
</dbReference>
<keyword evidence="2 5" id="KW-0645">Protease</keyword>
<protein>
    <submittedName>
        <fullName evidence="5">Hydrogenase maturation protease</fullName>
    </submittedName>
</protein>
<dbReference type="GO" id="GO:0008047">
    <property type="term" value="F:enzyme activator activity"/>
    <property type="evidence" value="ECO:0007669"/>
    <property type="project" value="InterPro"/>
</dbReference>
<keyword evidence="4" id="KW-0378">Hydrolase</keyword>
<dbReference type="SUPFAM" id="SSF53163">
    <property type="entry name" value="HybD-like"/>
    <property type="match status" value="1"/>
</dbReference>
<evidence type="ECO:0000256" key="2">
    <source>
        <dbReference type="ARBA" id="ARBA00022670"/>
    </source>
</evidence>
<keyword evidence="3" id="KW-0064">Aspartyl protease</keyword>
<dbReference type="InterPro" id="IPR000671">
    <property type="entry name" value="Peptidase_A31"/>
</dbReference>
<dbReference type="PANTHER" id="PTHR30302">
    <property type="entry name" value="HYDROGENASE 1 MATURATION PROTEASE"/>
    <property type="match status" value="1"/>
</dbReference>
<evidence type="ECO:0000313" key="5">
    <source>
        <dbReference type="EMBL" id="WIY00401.1"/>
    </source>
</evidence>
<dbReference type="RefSeq" id="WP_285996868.1">
    <property type="nucleotide sequence ID" value="NZ_CP127295.1"/>
</dbReference>
<dbReference type="KEGG" id="amog:QRX60_41140"/>